<keyword evidence="1" id="KW-0812">Transmembrane</keyword>
<keyword evidence="1" id="KW-1133">Transmembrane helix</keyword>
<keyword evidence="3" id="KW-1185">Reference proteome</keyword>
<dbReference type="RefSeq" id="WP_221555896.1">
    <property type="nucleotide sequence ID" value="NZ_JAIGNO010000002.1"/>
</dbReference>
<feature type="transmembrane region" description="Helical" evidence="1">
    <location>
        <begin position="12"/>
        <end position="43"/>
    </location>
</feature>
<evidence type="ECO:0000256" key="1">
    <source>
        <dbReference type="SAM" id="Phobius"/>
    </source>
</evidence>
<feature type="transmembrane region" description="Helical" evidence="1">
    <location>
        <begin position="91"/>
        <end position="109"/>
    </location>
</feature>
<evidence type="ECO:0000313" key="3">
    <source>
        <dbReference type="Proteomes" id="UP000755104"/>
    </source>
</evidence>
<keyword evidence="1" id="KW-0472">Membrane</keyword>
<dbReference type="Proteomes" id="UP000755104">
    <property type="component" value="Unassembled WGS sequence"/>
</dbReference>
<feature type="transmembrane region" description="Helical" evidence="1">
    <location>
        <begin position="63"/>
        <end position="84"/>
    </location>
</feature>
<gene>
    <name evidence="2" type="ORF">K3174_04190</name>
</gene>
<organism evidence="2 3">
    <name type="scientific">Qipengyuania qiaonensis</name>
    <dbReference type="NCBI Taxonomy" id="2867240"/>
    <lineage>
        <taxon>Bacteria</taxon>
        <taxon>Pseudomonadati</taxon>
        <taxon>Pseudomonadota</taxon>
        <taxon>Alphaproteobacteria</taxon>
        <taxon>Sphingomonadales</taxon>
        <taxon>Erythrobacteraceae</taxon>
        <taxon>Qipengyuania</taxon>
    </lineage>
</organism>
<sequence length="218" mass="21883">MSRPASPSPSPLLAFVSGYVDTAVFVLMGGLFVAHVTGNFVLIGATLTGSPVSGHGGSTRLQLIAFPVFFVAAMLAAAIAPGIAQAARTRMLLWLVTTIVIASGVAGVLADKADAALALALVAAMGLLNAAQRLDPGMGPPFTVMTGNVTGLAIAAARGLRLTPRNGEQATAVAIHPMGVLVAMFALGCALGALVQAFAGFGAMLLPGALLAIWLLVR</sequence>
<evidence type="ECO:0000313" key="2">
    <source>
        <dbReference type="EMBL" id="MBX7481718.1"/>
    </source>
</evidence>
<name>A0ABS7J321_9SPHN</name>
<feature type="transmembrane region" description="Helical" evidence="1">
    <location>
        <begin position="170"/>
        <end position="193"/>
    </location>
</feature>
<accession>A0ABS7J321</accession>
<feature type="transmembrane region" description="Helical" evidence="1">
    <location>
        <begin position="199"/>
        <end position="217"/>
    </location>
</feature>
<proteinExistence type="predicted"/>
<dbReference type="Pfam" id="PF06912">
    <property type="entry name" value="DUF1275"/>
    <property type="match status" value="1"/>
</dbReference>
<reference evidence="2 3" key="1">
    <citation type="submission" date="2021-08" db="EMBL/GenBank/DDBJ databases">
        <title>Comparative Genomics Analysis of the Genus Qipengyuania Reveals Extensive Genetic Diversity and Metabolic Versatility, Including the Description of Fifteen Novel Species.</title>
        <authorList>
            <person name="Liu Y."/>
        </authorList>
    </citation>
    <scope>NUCLEOTIDE SEQUENCE [LARGE SCALE GENOMIC DNA]</scope>
    <source>
        <strain evidence="2 3">6D47A</strain>
    </source>
</reference>
<dbReference type="EMBL" id="JAIGNO010000002">
    <property type="protein sequence ID" value="MBX7481718.1"/>
    <property type="molecule type" value="Genomic_DNA"/>
</dbReference>
<protein>
    <submittedName>
        <fullName evidence="2">DUF1275 domain-containing protein</fullName>
    </submittedName>
</protein>
<dbReference type="PANTHER" id="PTHR37314:SF5">
    <property type="entry name" value="SLR0142 PROTEIN"/>
    <property type="match status" value="1"/>
</dbReference>
<comment type="caution">
    <text evidence="2">The sequence shown here is derived from an EMBL/GenBank/DDBJ whole genome shotgun (WGS) entry which is preliminary data.</text>
</comment>
<dbReference type="PANTHER" id="PTHR37314">
    <property type="entry name" value="SLR0142 PROTEIN"/>
    <property type="match status" value="1"/>
</dbReference>
<dbReference type="InterPro" id="IPR010699">
    <property type="entry name" value="DUF1275"/>
</dbReference>